<dbReference type="EC" id="2.6.1.16" evidence="3 10"/>
<evidence type="ECO:0000256" key="5">
    <source>
        <dbReference type="ARBA" id="ARBA00022490"/>
    </source>
</evidence>
<dbReference type="AlphaFoldDB" id="A0A931FGY5"/>
<dbReference type="RefSeq" id="WP_196195244.1">
    <property type="nucleotide sequence ID" value="NZ_JADPRT010000007.1"/>
</dbReference>
<dbReference type="FunFam" id="3.40.50.10490:FF:000001">
    <property type="entry name" value="Glutamine--fructose-6-phosphate aminotransferase [isomerizing]"/>
    <property type="match status" value="1"/>
</dbReference>
<dbReference type="PROSITE" id="PS51464">
    <property type="entry name" value="SIS"/>
    <property type="match status" value="2"/>
</dbReference>
<comment type="caution">
    <text evidence="13">The sequence shown here is derived from an EMBL/GenBank/DDBJ whole genome shotgun (WGS) entry which is preliminary data.</text>
</comment>
<proteinExistence type="inferred from homology"/>
<sequence>MCGIVAYIGGKDAAPILLEGLARLEYRGYDSAGVAVAAKGGLKSVKKKGRVADLAAVVPARFKGTSGIGHTRWATHGEPSDVNSHPHLDGSGRFAVVHNGIIENADQLRAKLESEGVVFASETDTEVLAHLVAACAKETDELEDAVRAALSRVVGTYGIAVLDAEHPDRIVVARNGSPIVLGIGEKEMFAASDVAALVRYTRQVVHLDDGELATVRADGFQTFTQDARATAKQPSTVDVEEASYDTEGHAHYLIKEIHEQPGAVERTLSGRVDERFATAHLGGLNLDAREARAFRRVKILGCGSAYYSGELGAQLIEELARIPAHAEPASEFRYRNPVIEADTLYIAVSQSGETYDTLAAVQEIKRKGGRVLGVVNTVGSAIARECDGGVYLHAGPEISVASTKAFTSTAVAFALIALHFGRVHDLSPADGRRICAGLKALPGQIREILADEDRIAKLAAEYAHNAGMMFVGRVRGWPVAREGAQKLKEVSYVHAEAYPASELKHGPLALIGPELPTVAVVPDDELVEKNLTTMGEIRARHGRVLMVGHTAPDPKFAEDAILIPKNEPELDPILLGIPLQLLAYYAAVALERDVDKPRNLAKSVTVE</sequence>
<evidence type="ECO:0000256" key="7">
    <source>
        <dbReference type="ARBA" id="ARBA00022679"/>
    </source>
</evidence>
<dbReference type="GO" id="GO:0004360">
    <property type="term" value="F:glutamine-fructose-6-phosphate transaminase (isomerizing) activity"/>
    <property type="evidence" value="ECO:0007669"/>
    <property type="project" value="UniProtKB-UniRule"/>
</dbReference>
<dbReference type="CDD" id="cd00714">
    <property type="entry name" value="GFAT"/>
    <property type="match status" value="1"/>
</dbReference>
<keyword evidence="6 10" id="KW-0032">Aminotransferase</keyword>
<dbReference type="InterPro" id="IPR035466">
    <property type="entry name" value="GlmS/AgaS_SIS"/>
</dbReference>
<dbReference type="InterPro" id="IPR046348">
    <property type="entry name" value="SIS_dom_sf"/>
</dbReference>
<dbReference type="InterPro" id="IPR035490">
    <property type="entry name" value="GlmS/FrlB_SIS"/>
</dbReference>
<evidence type="ECO:0000313" key="14">
    <source>
        <dbReference type="Proteomes" id="UP000657385"/>
    </source>
</evidence>
<dbReference type="GO" id="GO:0006487">
    <property type="term" value="P:protein N-linked glycosylation"/>
    <property type="evidence" value="ECO:0007669"/>
    <property type="project" value="TreeGrafter"/>
</dbReference>
<comment type="function">
    <text evidence="10">Catalyzes the first step in hexosamine metabolism, converting fructose-6P into glucosamine-6P using glutamine as a nitrogen source.</text>
</comment>
<reference evidence="13" key="1">
    <citation type="submission" date="2020-11" db="EMBL/GenBank/DDBJ databases">
        <title>Isolation and identification of active actinomycetes.</title>
        <authorList>
            <person name="Yu B."/>
        </authorList>
    </citation>
    <scope>NUCLEOTIDE SEQUENCE</scope>
    <source>
        <strain evidence="13">NEAU-YB345</strain>
    </source>
</reference>
<dbReference type="NCBIfam" id="NF001484">
    <property type="entry name" value="PRK00331.1"/>
    <property type="match status" value="1"/>
</dbReference>
<dbReference type="PANTHER" id="PTHR10937:SF0">
    <property type="entry name" value="GLUTAMINE--FRUCTOSE-6-PHOSPHATE TRANSAMINASE (ISOMERIZING)"/>
    <property type="match status" value="1"/>
</dbReference>
<evidence type="ECO:0000313" key="13">
    <source>
        <dbReference type="EMBL" id="MBF9070084.1"/>
    </source>
</evidence>
<comment type="catalytic activity">
    <reaction evidence="1 10">
        <text>D-fructose 6-phosphate + L-glutamine = D-glucosamine 6-phosphate + L-glutamate</text>
        <dbReference type="Rhea" id="RHEA:13237"/>
        <dbReference type="ChEBI" id="CHEBI:29985"/>
        <dbReference type="ChEBI" id="CHEBI:58359"/>
        <dbReference type="ChEBI" id="CHEBI:58725"/>
        <dbReference type="ChEBI" id="CHEBI:61527"/>
        <dbReference type="EC" id="2.6.1.16"/>
    </reaction>
</comment>
<dbReference type="Gene3D" id="3.60.20.10">
    <property type="entry name" value="Glutamine Phosphoribosylpyrophosphate, subunit 1, domain 1"/>
    <property type="match status" value="1"/>
</dbReference>
<dbReference type="GO" id="GO:0006047">
    <property type="term" value="P:UDP-N-acetylglucosamine metabolic process"/>
    <property type="evidence" value="ECO:0007669"/>
    <property type="project" value="TreeGrafter"/>
</dbReference>
<keyword evidence="8" id="KW-0677">Repeat</keyword>
<evidence type="ECO:0000256" key="3">
    <source>
        <dbReference type="ARBA" id="ARBA00012916"/>
    </source>
</evidence>
<feature type="domain" description="Glutamine amidotransferase type-2" evidence="11">
    <location>
        <begin position="2"/>
        <end position="218"/>
    </location>
</feature>
<accession>A0A931FGY5</accession>
<keyword evidence="9" id="KW-0315">Glutamine amidotransferase</keyword>
<evidence type="ECO:0000256" key="6">
    <source>
        <dbReference type="ARBA" id="ARBA00022576"/>
    </source>
</evidence>
<feature type="domain" description="SIS" evidence="12">
    <location>
        <begin position="458"/>
        <end position="597"/>
    </location>
</feature>
<comment type="subunit">
    <text evidence="10">Homodimer.</text>
</comment>
<evidence type="ECO:0000259" key="11">
    <source>
        <dbReference type="PROSITE" id="PS51278"/>
    </source>
</evidence>
<dbReference type="GO" id="GO:0097367">
    <property type="term" value="F:carbohydrate derivative binding"/>
    <property type="evidence" value="ECO:0007669"/>
    <property type="project" value="InterPro"/>
</dbReference>
<dbReference type="InterPro" id="IPR029055">
    <property type="entry name" value="Ntn_hydrolases_N"/>
</dbReference>
<dbReference type="SUPFAM" id="SSF53697">
    <property type="entry name" value="SIS domain"/>
    <property type="match status" value="1"/>
</dbReference>
<dbReference type="Pfam" id="PF13522">
    <property type="entry name" value="GATase_6"/>
    <property type="match status" value="1"/>
</dbReference>
<feature type="domain" description="SIS" evidence="12">
    <location>
        <begin position="286"/>
        <end position="426"/>
    </location>
</feature>
<evidence type="ECO:0000256" key="1">
    <source>
        <dbReference type="ARBA" id="ARBA00001031"/>
    </source>
</evidence>
<evidence type="ECO:0000256" key="9">
    <source>
        <dbReference type="ARBA" id="ARBA00022962"/>
    </source>
</evidence>
<dbReference type="PROSITE" id="PS51278">
    <property type="entry name" value="GATASE_TYPE_2"/>
    <property type="match status" value="1"/>
</dbReference>
<dbReference type="PANTHER" id="PTHR10937">
    <property type="entry name" value="GLUCOSAMINE--FRUCTOSE-6-PHOSPHATE AMINOTRANSFERASE, ISOMERIZING"/>
    <property type="match status" value="1"/>
</dbReference>
<feature type="active site" description="For Fru-6P isomerization activity" evidence="10">
    <location>
        <position position="602"/>
    </location>
</feature>
<dbReference type="EMBL" id="JADPRT010000007">
    <property type="protein sequence ID" value="MBF9070084.1"/>
    <property type="molecule type" value="Genomic_DNA"/>
</dbReference>
<evidence type="ECO:0000259" key="12">
    <source>
        <dbReference type="PROSITE" id="PS51464"/>
    </source>
</evidence>
<dbReference type="CDD" id="cd05009">
    <property type="entry name" value="SIS_GlmS_GlmD_2"/>
    <property type="match status" value="1"/>
</dbReference>
<dbReference type="CDD" id="cd05008">
    <property type="entry name" value="SIS_GlmS_GlmD_1"/>
    <property type="match status" value="1"/>
</dbReference>
<dbReference type="SUPFAM" id="SSF56235">
    <property type="entry name" value="N-terminal nucleophile aminohydrolases (Ntn hydrolases)"/>
    <property type="match status" value="1"/>
</dbReference>
<dbReference type="GO" id="GO:0005829">
    <property type="term" value="C:cytosol"/>
    <property type="evidence" value="ECO:0007669"/>
    <property type="project" value="TreeGrafter"/>
</dbReference>
<dbReference type="InterPro" id="IPR005855">
    <property type="entry name" value="GFAT"/>
</dbReference>
<evidence type="ECO:0000256" key="4">
    <source>
        <dbReference type="ARBA" id="ARBA00016090"/>
    </source>
</evidence>
<dbReference type="HAMAP" id="MF_00164">
    <property type="entry name" value="GlmS"/>
    <property type="match status" value="1"/>
</dbReference>
<evidence type="ECO:0000256" key="10">
    <source>
        <dbReference type="HAMAP-Rule" id="MF_00164"/>
    </source>
</evidence>
<dbReference type="GO" id="GO:0006002">
    <property type="term" value="P:fructose 6-phosphate metabolic process"/>
    <property type="evidence" value="ECO:0007669"/>
    <property type="project" value="TreeGrafter"/>
</dbReference>
<keyword evidence="7 10" id="KW-0808">Transferase</keyword>
<feature type="active site" description="Nucleophile; for GATase activity" evidence="10">
    <location>
        <position position="2"/>
    </location>
</feature>
<organism evidence="13 14">
    <name type="scientific">Streptacidiphilus fuscans</name>
    <dbReference type="NCBI Taxonomy" id="2789292"/>
    <lineage>
        <taxon>Bacteria</taxon>
        <taxon>Bacillati</taxon>
        <taxon>Actinomycetota</taxon>
        <taxon>Actinomycetes</taxon>
        <taxon>Kitasatosporales</taxon>
        <taxon>Streptomycetaceae</taxon>
        <taxon>Streptacidiphilus</taxon>
    </lineage>
</organism>
<gene>
    <name evidence="10 13" type="primary">glmS</name>
    <name evidence="13" type="ORF">I2501_18840</name>
</gene>
<dbReference type="NCBIfam" id="TIGR01135">
    <property type="entry name" value="glmS"/>
    <property type="match status" value="1"/>
</dbReference>
<feature type="initiator methionine" description="Removed" evidence="10">
    <location>
        <position position="1"/>
    </location>
</feature>
<name>A0A931FGY5_9ACTN</name>
<evidence type="ECO:0000256" key="2">
    <source>
        <dbReference type="ARBA" id="ARBA00004496"/>
    </source>
</evidence>
<dbReference type="InterPro" id="IPR047084">
    <property type="entry name" value="GFAT_N"/>
</dbReference>
<dbReference type="InterPro" id="IPR001347">
    <property type="entry name" value="SIS_dom"/>
</dbReference>
<dbReference type="Pfam" id="PF01380">
    <property type="entry name" value="SIS"/>
    <property type="match status" value="2"/>
</dbReference>
<keyword evidence="5 10" id="KW-0963">Cytoplasm</keyword>
<dbReference type="Gene3D" id="3.40.50.10490">
    <property type="entry name" value="Glucose-6-phosphate isomerase like protein, domain 1"/>
    <property type="match status" value="2"/>
</dbReference>
<dbReference type="Proteomes" id="UP000657385">
    <property type="component" value="Unassembled WGS sequence"/>
</dbReference>
<dbReference type="InterPro" id="IPR017932">
    <property type="entry name" value="GATase_2_dom"/>
</dbReference>
<protein>
    <recommendedName>
        <fullName evidence="4 10">Glutamine--fructose-6-phosphate aminotransferase [isomerizing]</fullName>
        <ecNumber evidence="3 10">2.6.1.16</ecNumber>
    </recommendedName>
    <alternativeName>
        <fullName evidence="10">D-fructose-6-phosphate amidotransferase</fullName>
    </alternativeName>
    <alternativeName>
        <fullName evidence="10">GFAT</fullName>
    </alternativeName>
    <alternativeName>
        <fullName evidence="10">Glucosamine-6-phosphate synthase</fullName>
    </alternativeName>
    <alternativeName>
        <fullName evidence="10">Hexosephosphate aminotransferase</fullName>
    </alternativeName>
    <alternativeName>
        <fullName evidence="10">L-glutamine--D-fructose-6-phosphate amidotransferase</fullName>
    </alternativeName>
</protein>
<dbReference type="GO" id="GO:0005975">
    <property type="term" value="P:carbohydrate metabolic process"/>
    <property type="evidence" value="ECO:0007669"/>
    <property type="project" value="UniProtKB-UniRule"/>
</dbReference>
<comment type="subcellular location">
    <subcellularLocation>
        <location evidence="2 10">Cytoplasm</location>
    </subcellularLocation>
</comment>
<dbReference type="FunFam" id="3.60.20.10:FF:000006">
    <property type="entry name" value="Glutamine--fructose-6-phosphate aminotransferase [isomerizing]"/>
    <property type="match status" value="1"/>
</dbReference>
<keyword evidence="14" id="KW-1185">Reference proteome</keyword>
<evidence type="ECO:0000256" key="8">
    <source>
        <dbReference type="ARBA" id="ARBA00022737"/>
    </source>
</evidence>